<comment type="caution">
    <text evidence="2">The sequence shown here is derived from an EMBL/GenBank/DDBJ whole genome shotgun (WGS) entry which is preliminary data.</text>
</comment>
<evidence type="ECO:0000256" key="1">
    <source>
        <dbReference type="SAM" id="MobiDB-lite"/>
    </source>
</evidence>
<dbReference type="EMBL" id="JAQZAO010000006">
    <property type="protein sequence ID" value="MDD7966657.1"/>
    <property type="molecule type" value="Genomic_DNA"/>
</dbReference>
<organism evidence="2 3">
    <name type="scientific">Actinomycetospora lemnae</name>
    <dbReference type="NCBI Taxonomy" id="3019891"/>
    <lineage>
        <taxon>Bacteria</taxon>
        <taxon>Bacillati</taxon>
        <taxon>Actinomycetota</taxon>
        <taxon>Actinomycetes</taxon>
        <taxon>Pseudonocardiales</taxon>
        <taxon>Pseudonocardiaceae</taxon>
        <taxon>Actinomycetospora</taxon>
    </lineage>
</organism>
<evidence type="ECO:0000313" key="2">
    <source>
        <dbReference type="EMBL" id="MDD7966657.1"/>
    </source>
</evidence>
<gene>
    <name evidence="2" type="ORF">PGB27_15075</name>
</gene>
<name>A0ABT5SUX3_9PSEU</name>
<dbReference type="RefSeq" id="WP_274201191.1">
    <property type="nucleotide sequence ID" value="NZ_JAQZAO010000006.1"/>
</dbReference>
<reference evidence="2 3" key="1">
    <citation type="submission" date="2023-02" db="EMBL/GenBank/DDBJ databases">
        <title>Genome sequencing required for Actinomycetospora new species description.</title>
        <authorList>
            <person name="Saimee Y."/>
            <person name="Duangmal K."/>
        </authorList>
    </citation>
    <scope>NUCLEOTIDE SEQUENCE [LARGE SCALE GENOMIC DNA]</scope>
    <source>
        <strain evidence="2 3">DW7H6</strain>
    </source>
</reference>
<dbReference type="Proteomes" id="UP001300763">
    <property type="component" value="Unassembled WGS sequence"/>
</dbReference>
<keyword evidence="3" id="KW-1185">Reference proteome</keyword>
<feature type="region of interest" description="Disordered" evidence="1">
    <location>
        <begin position="1"/>
        <end position="75"/>
    </location>
</feature>
<protein>
    <recommendedName>
        <fullName evidence="4">Recombinase A</fullName>
    </recommendedName>
</protein>
<proteinExistence type="predicted"/>
<evidence type="ECO:0000313" key="3">
    <source>
        <dbReference type="Proteomes" id="UP001300763"/>
    </source>
</evidence>
<accession>A0ABT5SUX3</accession>
<feature type="region of interest" description="Disordered" evidence="1">
    <location>
        <begin position="247"/>
        <end position="303"/>
    </location>
</feature>
<evidence type="ECO:0008006" key="4">
    <source>
        <dbReference type="Google" id="ProtNLM"/>
    </source>
</evidence>
<sequence>MGGASSLLDEQGSPSRRWSDLGVVRASELRGRRAGRRGPAPVEERPEPVASPAPPATPATSPVEPAPVEPAPVDREGSAVLPVSAPLAGLLPHGGLRRGSAVAVCGSTSLLLALLAEASRAGSWCAVVGLPDLGIQAAAEAGLDLARTALVPRPGPRPAAVVAALVDGVDVVVLDTTLPGVRWPAGERQRLGARVRQRGAVLVPVGAAGAWPGAEVELRAEGSAWAGLGGDGTGRLRSRRVRVRCAARGRPGEQEEPLLLPGPAGTCLPDGELPIGAPLTGPPRRTGRADEPLPAPARIGVAG</sequence>